<evidence type="ECO:0000256" key="3">
    <source>
        <dbReference type="ARBA" id="ARBA00012438"/>
    </source>
</evidence>
<evidence type="ECO:0000256" key="9">
    <source>
        <dbReference type="ARBA" id="ARBA00022777"/>
    </source>
</evidence>
<dbReference type="Proteomes" id="UP000033491">
    <property type="component" value="Unassembled WGS sequence"/>
</dbReference>
<keyword evidence="13 15" id="KW-0472">Membrane</keyword>
<keyword evidence="4" id="KW-1003">Cell membrane</keyword>
<dbReference type="InterPro" id="IPR035965">
    <property type="entry name" value="PAS-like_dom_sf"/>
</dbReference>
<evidence type="ECO:0000313" key="18">
    <source>
        <dbReference type="Proteomes" id="UP000033491"/>
    </source>
</evidence>
<evidence type="ECO:0000313" key="17">
    <source>
        <dbReference type="EMBL" id="KJW12531.1"/>
    </source>
</evidence>
<keyword evidence="12" id="KW-0902">Two-component regulatory system</keyword>
<evidence type="ECO:0000256" key="7">
    <source>
        <dbReference type="ARBA" id="ARBA00022692"/>
    </source>
</evidence>
<dbReference type="Gene3D" id="3.30.565.10">
    <property type="entry name" value="Histidine kinase-like ATPase, C-terminal domain"/>
    <property type="match status" value="1"/>
</dbReference>
<dbReference type="EMBL" id="JZCR01000019">
    <property type="protein sequence ID" value="KJW12531.1"/>
    <property type="molecule type" value="Genomic_DNA"/>
</dbReference>
<dbReference type="InterPro" id="IPR033463">
    <property type="entry name" value="sCache_3"/>
</dbReference>
<evidence type="ECO:0000256" key="14">
    <source>
        <dbReference type="SAM" id="MobiDB-lite"/>
    </source>
</evidence>
<evidence type="ECO:0000256" key="5">
    <source>
        <dbReference type="ARBA" id="ARBA00022553"/>
    </source>
</evidence>
<evidence type="ECO:0000256" key="12">
    <source>
        <dbReference type="ARBA" id="ARBA00023012"/>
    </source>
</evidence>
<name>A0A0F3RRA6_9LACO</name>
<dbReference type="GO" id="GO:0005886">
    <property type="term" value="C:plasma membrane"/>
    <property type="evidence" value="ECO:0007669"/>
    <property type="project" value="UniProtKB-SubCell"/>
</dbReference>
<dbReference type="InterPro" id="IPR003594">
    <property type="entry name" value="HATPase_dom"/>
</dbReference>
<evidence type="ECO:0000256" key="2">
    <source>
        <dbReference type="ARBA" id="ARBA00004651"/>
    </source>
</evidence>
<keyword evidence="10" id="KW-0067">ATP-binding</keyword>
<evidence type="ECO:0000259" key="16">
    <source>
        <dbReference type="PROSITE" id="PS50109"/>
    </source>
</evidence>
<dbReference type="InterPro" id="IPR029151">
    <property type="entry name" value="Sensor-like_sf"/>
</dbReference>
<dbReference type="PROSITE" id="PS50109">
    <property type="entry name" value="HIS_KIN"/>
    <property type="match status" value="1"/>
</dbReference>
<proteinExistence type="predicted"/>
<dbReference type="InterPro" id="IPR005467">
    <property type="entry name" value="His_kinase_dom"/>
</dbReference>
<evidence type="ECO:0000256" key="1">
    <source>
        <dbReference type="ARBA" id="ARBA00000085"/>
    </source>
</evidence>
<evidence type="ECO:0000256" key="6">
    <source>
        <dbReference type="ARBA" id="ARBA00022679"/>
    </source>
</evidence>
<dbReference type="SUPFAM" id="SSF55785">
    <property type="entry name" value="PYP-like sensor domain (PAS domain)"/>
    <property type="match status" value="1"/>
</dbReference>
<evidence type="ECO:0000256" key="4">
    <source>
        <dbReference type="ARBA" id="ARBA00022475"/>
    </source>
</evidence>
<dbReference type="AlphaFoldDB" id="A0A0F3RRA6"/>
<dbReference type="GO" id="GO:0000160">
    <property type="term" value="P:phosphorelay signal transduction system"/>
    <property type="evidence" value="ECO:0007669"/>
    <property type="project" value="UniProtKB-KW"/>
</dbReference>
<dbReference type="SMART" id="SM00387">
    <property type="entry name" value="HATPase_c"/>
    <property type="match status" value="1"/>
</dbReference>
<sequence>MQQVKRRLPFWVVVLVVMTLAIGASVGTTALLIRHDTVEAGRKSTQQQILRVAKSTAKLATVKRVITQSNQGSTKNLQAYVKRLNRHEQTDFIVVLNRRTIRLSHPNSDEVGKPFSSSKDPQPALQGHTHYSQKAGVLGPEYRVFYPVRNDRGTVIGVVCVGITQRNLDDQLRRQTKPILVGGIIGLIVGAFLALGLSLYLRYLLLGMTPREIAEKTTRQALIDDSLPEGIIAINQRGQILAANQAAERLFRTSLLTGTTLSPALQALLFTPSAGTTSGGEVDYQEKQLLVTINQLTVRHRHIGQVALIRDMSEIAGLVDKLSGTEHYISSLRAQTHEFMNQLQVINGLLELEEYSRALSFIQQITQTYHQEVGHVSDHIKWPAMVGLILGKSKEAKEQRVTLLVDEASAVPQVTMTNDVEILVLRIVSNLLDNALNACQSVTDGTVTLTLQTTADAQRLTIVVTDNGSGISPEVRQQMFQQGYSTKGSHRGYGMGLITAAVRTLSGTLTVQDRDPHGTKMTVMVNLIAGGTQDEDTHH</sequence>
<keyword evidence="5" id="KW-0597">Phosphoprotein</keyword>
<evidence type="ECO:0000256" key="10">
    <source>
        <dbReference type="ARBA" id="ARBA00022840"/>
    </source>
</evidence>
<keyword evidence="9" id="KW-0418">Kinase</keyword>
<dbReference type="GO" id="GO:0004673">
    <property type="term" value="F:protein histidine kinase activity"/>
    <property type="evidence" value="ECO:0007669"/>
    <property type="project" value="UniProtKB-EC"/>
</dbReference>
<dbReference type="GO" id="GO:0005524">
    <property type="term" value="F:ATP binding"/>
    <property type="evidence" value="ECO:0007669"/>
    <property type="project" value="UniProtKB-KW"/>
</dbReference>
<feature type="domain" description="Histidine kinase" evidence="16">
    <location>
        <begin position="334"/>
        <end position="529"/>
    </location>
</feature>
<dbReference type="InterPro" id="IPR000014">
    <property type="entry name" value="PAS"/>
</dbReference>
<dbReference type="CDD" id="cd00130">
    <property type="entry name" value="PAS"/>
    <property type="match status" value="1"/>
</dbReference>
<dbReference type="InterPro" id="IPR039506">
    <property type="entry name" value="SPOB_a"/>
</dbReference>
<evidence type="ECO:0000256" key="13">
    <source>
        <dbReference type="ARBA" id="ARBA00023136"/>
    </source>
</evidence>
<dbReference type="Gene3D" id="3.30.450.20">
    <property type="entry name" value="PAS domain"/>
    <property type="match status" value="2"/>
</dbReference>
<dbReference type="PANTHER" id="PTHR45436:SF5">
    <property type="entry name" value="SENSOR HISTIDINE KINASE TRCS"/>
    <property type="match status" value="1"/>
</dbReference>
<gene>
    <name evidence="17" type="ORF">VC81_08595</name>
</gene>
<dbReference type="SUPFAM" id="SSF55874">
    <property type="entry name" value="ATPase domain of HSP90 chaperone/DNA topoisomerase II/histidine kinase"/>
    <property type="match status" value="1"/>
</dbReference>
<evidence type="ECO:0000256" key="15">
    <source>
        <dbReference type="SAM" id="Phobius"/>
    </source>
</evidence>
<dbReference type="Pfam" id="PF14689">
    <property type="entry name" value="SPOB_a"/>
    <property type="match status" value="1"/>
</dbReference>
<accession>A0A0F3RRA6</accession>
<evidence type="ECO:0000256" key="11">
    <source>
        <dbReference type="ARBA" id="ARBA00022989"/>
    </source>
</evidence>
<feature type="region of interest" description="Disordered" evidence="14">
    <location>
        <begin position="106"/>
        <end position="129"/>
    </location>
</feature>
<dbReference type="SUPFAM" id="SSF103190">
    <property type="entry name" value="Sensory domain-like"/>
    <property type="match status" value="1"/>
</dbReference>
<organism evidence="17 18">
    <name type="scientific">Levilactobacillus spicheri</name>
    <dbReference type="NCBI Taxonomy" id="216463"/>
    <lineage>
        <taxon>Bacteria</taxon>
        <taxon>Bacillati</taxon>
        <taxon>Bacillota</taxon>
        <taxon>Bacilli</taxon>
        <taxon>Lactobacillales</taxon>
        <taxon>Lactobacillaceae</taxon>
        <taxon>Levilactobacillus</taxon>
    </lineage>
</organism>
<keyword evidence="7 15" id="KW-0812">Transmembrane</keyword>
<feature type="transmembrane region" description="Helical" evidence="15">
    <location>
        <begin position="179"/>
        <end position="201"/>
    </location>
</feature>
<reference evidence="17 18" key="1">
    <citation type="submission" date="2015-03" db="EMBL/GenBank/DDBJ databases">
        <authorList>
            <person name="Zheng J."/>
            <person name="Ganezle M."/>
        </authorList>
    </citation>
    <scope>NUCLEOTIDE SEQUENCE [LARGE SCALE GENOMIC DNA]</scope>
    <source>
        <strain evidence="17 18">LP38</strain>
    </source>
</reference>
<dbReference type="PANTHER" id="PTHR45436">
    <property type="entry name" value="SENSOR HISTIDINE KINASE YKOH"/>
    <property type="match status" value="1"/>
</dbReference>
<dbReference type="STRING" id="216463.VC81_08595"/>
<dbReference type="InterPro" id="IPR050428">
    <property type="entry name" value="TCS_sensor_his_kinase"/>
</dbReference>
<comment type="catalytic activity">
    <reaction evidence="1">
        <text>ATP + protein L-histidine = ADP + protein N-phospho-L-histidine.</text>
        <dbReference type="EC" id="2.7.13.3"/>
    </reaction>
</comment>
<dbReference type="Pfam" id="PF13188">
    <property type="entry name" value="PAS_8"/>
    <property type="match status" value="1"/>
</dbReference>
<keyword evidence="11 15" id="KW-1133">Transmembrane helix</keyword>
<feature type="transmembrane region" description="Helical" evidence="15">
    <location>
        <begin position="12"/>
        <end position="33"/>
    </location>
</feature>
<dbReference type="RefSeq" id="WP_045807637.1">
    <property type="nucleotide sequence ID" value="NZ_JZCR01000019.1"/>
</dbReference>
<dbReference type="InterPro" id="IPR036890">
    <property type="entry name" value="HATPase_C_sf"/>
</dbReference>
<keyword evidence="6" id="KW-0808">Transferase</keyword>
<dbReference type="EC" id="2.7.13.3" evidence="3"/>
<dbReference type="PATRIC" id="fig|216463.3.peg.837"/>
<dbReference type="Gene3D" id="1.10.287.130">
    <property type="match status" value="1"/>
</dbReference>
<evidence type="ECO:0000256" key="8">
    <source>
        <dbReference type="ARBA" id="ARBA00022741"/>
    </source>
</evidence>
<keyword evidence="8" id="KW-0547">Nucleotide-binding</keyword>
<comment type="subcellular location">
    <subcellularLocation>
        <location evidence="2">Cell membrane</location>
        <topology evidence="2">Multi-pass membrane protein</topology>
    </subcellularLocation>
</comment>
<protein>
    <recommendedName>
        <fullName evidence="3">histidine kinase</fullName>
        <ecNumber evidence="3">2.7.13.3</ecNumber>
    </recommendedName>
</protein>
<dbReference type="Pfam" id="PF02518">
    <property type="entry name" value="HATPase_c"/>
    <property type="match status" value="1"/>
</dbReference>
<comment type="caution">
    <text evidence="17">The sequence shown here is derived from an EMBL/GenBank/DDBJ whole genome shotgun (WGS) entry which is preliminary data.</text>
</comment>
<dbReference type="Pfam" id="PF17203">
    <property type="entry name" value="sCache_3_2"/>
    <property type="match status" value="1"/>
</dbReference>
<dbReference type="OrthoDB" id="9792686at2"/>